<proteinExistence type="inferred from homology"/>
<evidence type="ECO:0000256" key="1">
    <source>
        <dbReference type="ARBA" id="ARBA00006817"/>
    </source>
</evidence>
<name>A0A2T4YTY8_9SPHN</name>
<dbReference type="Pfam" id="PF08327">
    <property type="entry name" value="AHSA1"/>
    <property type="match status" value="1"/>
</dbReference>
<keyword evidence="4" id="KW-1185">Reference proteome</keyword>
<reference evidence="3 4" key="1">
    <citation type="submission" date="2018-04" db="EMBL/GenBank/DDBJ databases">
        <title>Genomic Encyclopedia of Type Strains, Phase III (KMG-III): the genomes of soil and plant-associated and newly described type strains.</title>
        <authorList>
            <person name="Whitman W."/>
        </authorList>
    </citation>
    <scope>NUCLEOTIDE SEQUENCE [LARGE SCALE GENOMIC DNA]</scope>
    <source>
        <strain evidence="3 4">NW12</strain>
    </source>
</reference>
<protein>
    <submittedName>
        <fullName evidence="3">Uncharacterized protein YndB with AHSA1/START domain</fullName>
    </submittedName>
</protein>
<comment type="similarity">
    <text evidence="1">Belongs to the AHA1 family.</text>
</comment>
<dbReference type="Gene3D" id="3.30.530.20">
    <property type="match status" value="1"/>
</dbReference>
<sequence length="151" mass="17257">MSNIRELSVERRIAAPVEDVWRTMVDRFEEWFCPRPWRAEAREIEWRPGGRSLVVMHGPDGEEILNEGVVLDYEPNRRFVFTDAFTAGWQPSGPFMVGLFEIAQDGDGTRFTAAARHWTDEAWERHRSMGFEAGWGAMADQLQTLAEGGAL</sequence>
<comment type="caution">
    <text evidence="3">The sequence shown here is derived from an EMBL/GenBank/DDBJ whole genome shotgun (WGS) entry which is preliminary data.</text>
</comment>
<evidence type="ECO:0000313" key="3">
    <source>
        <dbReference type="EMBL" id="PTM47280.1"/>
    </source>
</evidence>
<evidence type="ECO:0000259" key="2">
    <source>
        <dbReference type="Pfam" id="PF08327"/>
    </source>
</evidence>
<evidence type="ECO:0000313" key="4">
    <source>
        <dbReference type="Proteomes" id="UP000240996"/>
    </source>
</evidence>
<dbReference type="GeneID" id="93688651"/>
<dbReference type="InterPro" id="IPR013538">
    <property type="entry name" value="ASHA1/2-like_C"/>
</dbReference>
<dbReference type="AlphaFoldDB" id="A0A2T4YTY8"/>
<organism evidence="3 4">
    <name type="scientific">Sphingomonas aerolata</name>
    <dbReference type="NCBI Taxonomy" id="185951"/>
    <lineage>
        <taxon>Bacteria</taxon>
        <taxon>Pseudomonadati</taxon>
        <taxon>Pseudomonadota</taxon>
        <taxon>Alphaproteobacteria</taxon>
        <taxon>Sphingomonadales</taxon>
        <taxon>Sphingomonadaceae</taxon>
        <taxon>Sphingomonas</taxon>
    </lineage>
</organism>
<dbReference type="Proteomes" id="UP000240996">
    <property type="component" value="Unassembled WGS sequence"/>
</dbReference>
<accession>A0A2T4YTY8</accession>
<dbReference type="RefSeq" id="WP_031393620.1">
    <property type="nucleotide sequence ID" value="NZ_CP098762.1"/>
</dbReference>
<feature type="domain" description="Activator of Hsp90 ATPase homologue 1/2-like C-terminal" evidence="2">
    <location>
        <begin position="15"/>
        <end position="146"/>
    </location>
</feature>
<dbReference type="InterPro" id="IPR023393">
    <property type="entry name" value="START-like_dom_sf"/>
</dbReference>
<dbReference type="EMBL" id="PZZN01000001">
    <property type="protein sequence ID" value="PTM47280.1"/>
    <property type="molecule type" value="Genomic_DNA"/>
</dbReference>
<gene>
    <name evidence="3" type="ORF">C8J24_0672</name>
</gene>
<dbReference type="SUPFAM" id="SSF55961">
    <property type="entry name" value="Bet v1-like"/>
    <property type="match status" value="1"/>
</dbReference>